<accession>A0ABW1EEE1</accession>
<evidence type="ECO:0000259" key="1">
    <source>
        <dbReference type="Pfam" id="PF03551"/>
    </source>
</evidence>
<dbReference type="Pfam" id="PF03551">
    <property type="entry name" value="PadR"/>
    <property type="match status" value="1"/>
</dbReference>
<dbReference type="Gene3D" id="1.10.10.10">
    <property type="entry name" value="Winged helix-like DNA-binding domain superfamily/Winged helix DNA-binding domain"/>
    <property type="match status" value="1"/>
</dbReference>
<dbReference type="NCBIfam" id="TIGR03433">
    <property type="entry name" value="padR_acidobact"/>
    <property type="match status" value="1"/>
</dbReference>
<dbReference type="PANTHER" id="PTHR33169">
    <property type="entry name" value="PADR-FAMILY TRANSCRIPTIONAL REGULATOR"/>
    <property type="match status" value="1"/>
</dbReference>
<dbReference type="InterPro" id="IPR017799">
    <property type="entry name" value="Tscrpt_reg_PadR_acidobac-type"/>
</dbReference>
<evidence type="ECO:0000313" key="2">
    <source>
        <dbReference type="EMBL" id="MFC5861610.1"/>
    </source>
</evidence>
<dbReference type="InterPro" id="IPR052509">
    <property type="entry name" value="Metal_resp_DNA-bind_regulator"/>
</dbReference>
<reference evidence="3" key="1">
    <citation type="journal article" date="2019" name="Int. J. Syst. Evol. Microbiol.">
        <title>The Global Catalogue of Microorganisms (GCM) 10K type strain sequencing project: providing services to taxonomists for standard genome sequencing and annotation.</title>
        <authorList>
            <consortium name="The Broad Institute Genomics Platform"/>
            <consortium name="The Broad Institute Genome Sequencing Center for Infectious Disease"/>
            <person name="Wu L."/>
            <person name="Ma J."/>
        </authorList>
    </citation>
    <scope>NUCLEOTIDE SEQUENCE [LARGE SCALE GENOMIC DNA]</scope>
    <source>
        <strain evidence="3">JCM 4087</strain>
    </source>
</reference>
<dbReference type="Proteomes" id="UP001596091">
    <property type="component" value="Unassembled WGS sequence"/>
</dbReference>
<dbReference type="InterPro" id="IPR005149">
    <property type="entry name" value="Tscrpt_reg_PadR_N"/>
</dbReference>
<keyword evidence="3" id="KW-1185">Reference proteome</keyword>
<dbReference type="PANTHER" id="PTHR33169:SF14">
    <property type="entry name" value="TRANSCRIPTIONAL REGULATOR RV3488"/>
    <property type="match status" value="1"/>
</dbReference>
<feature type="domain" description="Transcription regulator PadR N-terminal" evidence="1">
    <location>
        <begin position="20"/>
        <end position="94"/>
    </location>
</feature>
<comment type="caution">
    <text evidence="2">The sequence shown here is derived from an EMBL/GenBank/DDBJ whole genome shotgun (WGS) entry which is preliminary data.</text>
</comment>
<name>A0ABW1EEE1_9BACT</name>
<dbReference type="InterPro" id="IPR036390">
    <property type="entry name" value="WH_DNA-bd_sf"/>
</dbReference>
<evidence type="ECO:0000313" key="3">
    <source>
        <dbReference type="Proteomes" id="UP001596091"/>
    </source>
</evidence>
<dbReference type="RefSeq" id="WP_263336998.1">
    <property type="nucleotide sequence ID" value="NZ_JAGSYH010000004.1"/>
</dbReference>
<protein>
    <submittedName>
        <fullName evidence="2">PadR family transcriptional regulator</fullName>
    </submittedName>
</protein>
<gene>
    <name evidence="2" type="ORF">ACFPT7_04850</name>
</gene>
<proteinExistence type="predicted"/>
<dbReference type="EMBL" id="JBHSPH010000002">
    <property type="protein sequence ID" value="MFC5861610.1"/>
    <property type="molecule type" value="Genomic_DNA"/>
</dbReference>
<dbReference type="InterPro" id="IPR036388">
    <property type="entry name" value="WH-like_DNA-bd_sf"/>
</dbReference>
<sequence>MENSKNISRDLFPGALEMMILESLRRQPAHGYVLVQHIQQRSNNLLEVEEGSLYPALQRLLKAKLVKAEWTISSATNRRVRVYEITKNGSLHLEKEISRFDRMLEGIQMVLGPKRGEMNS</sequence>
<dbReference type="SUPFAM" id="SSF46785">
    <property type="entry name" value="Winged helix' DNA-binding domain"/>
    <property type="match status" value="1"/>
</dbReference>
<organism evidence="2 3">
    <name type="scientific">Acidicapsa dinghuensis</name>
    <dbReference type="NCBI Taxonomy" id="2218256"/>
    <lineage>
        <taxon>Bacteria</taxon>
        <taxon>Pseudomonadati</taxon>
        <taxon>Acidobacteriota</taxon>
        <taxon>Terriglobia</taxon>
        <taxon>Terriglobales</taxon>
        <taxon>Acidobacteriaceae</taxon>
        <taxon>Acidicapsa</taxon>
    </lineage>
</organism>